<evidence type="ECO:0000259" key="15">
    <source>
        <dbReference type="PROSITE" id="PS50113"/>
    </source>
</evidence>
<keyword evidence="3 12" id="KW-0597">Phosphoprotein</keyword>
<comment type="catalytic activity">
    <reaction evidence="1">
        <text>ATP + protein L-histidine = ADP + protein N-phospho-L-histidine.</text>
        <dbReference type="EC" id="2.7.13.3"/>
    </reaction>
</comment>
<dbReference type="eggNOG" id="COG2203">
    <property type="taxonomic scope" value="Bacteria"/>
</dbReference>
<evidence type="ECO:0000256" key="12">
    <source>
        <dbReference type="PROSITE-ProRule" id="PRU00169"/>
    </source>
</evidence>
<dbReference type="eggNOG" id="COG3920">
    <property type="taxonomic scope" value="Bacteria"/>
</dbReference>
<gene>
    <name evidence="16" type="ordered locus">Caul_1241</name>
</gene>
<dbReference type="InterPro" id="IPR013656">
    <property type="entry name" value="PAS_4"/>
</dbReference>
<keyword evidence="8" id="KW-0547">Nucleotide-binding</keyword>
<dbReference type="PROSITE" id="PS50113">
    <property type="entry name" value="PAC"/>
    <property type="match status" value="1"/>
</dbReference>
<dbReference type="InterPro" id="IPR011102">
    <property type="entry name" value="Sig_transdc_His_kinase_HWE"/>
</dbReference>
<feature type="domain" description="PAC" evidence="15">
    <location>
        <begin position="67"/>
        <end position="119"/>
    </location>
</feature>
<dbReference type="Gene3D" id="3.40.50.2300">
    <property type="match status" value="1"/>
</dbReference>
<keyword evidence="9 16" id="KW-0418">Kinase</keyword>
<dbReference type="GO" id="GO:0004673">
    <property type="term" value="F:protein histidine kinase activity"/>
    <property type="evidence" value="ECO:0007669"/>
    <property type="project" value="UniProtKB-EC"/>
</dbReference>
<dbReference type="SMART" id="SM00065">
    <property type="entry name" value="GAF"/>
    <property type="match status" value="1"/>
</dbReference>
<dbReference type="KEGG" id="cak:Caul_1241"/>
<dbReference type="SUPFAM" id="SSF55781">
    <property type="entry name" value="GAF domain-like"/>
    <property type="match status" value="1"/>
</dbReference>
<dbReference type="Gene3D" id="3.30.565.10">
    <property type="entry name" value="Histidine kinase-like ATPase, C-terminal domain"/>
    <property type="match status" value="1"/>
</dbReference>
<evidence type="ECO:0000256" key="4">
    <source>
        <dbReference type="ARBA" id="ARBA00022630"/>
    </source>
</evidence>
<evidence type="ECO:0000256" key="10">
    <source>
        <dbReference type="ARBA" id="ARBA00022840"/>
    </source>
</evidence>
<proteinExistence type="predicted"/>
<keyword evidence="5" id="KW-0288">FMN</keyword>
<evidence type="ECO:0000256" key="3">
    <source>
        <dbReference type="ARBA" id="ARBA00022553"/>
    </source>
</evidence>
<evidence type="ECO:0000259" key="13">
    <source>
        <dbReference type="PROSITE" id="PS50110"/>
    </source>
</evidence>
<reference evidence="16" key="1">
    <citation type="submission" date="2008-01" db="EMBL/GenBank/DDBJ databases">
        <title>Complete sequence of chromosome of Caulobacter sp. K31.</title>
        <authorList>
            <consortium name="US DOE Joint Genome Institute"/>
            <person name="Copeland A."/>
            <person name="Lucas S."/>
            <person name="Lapidus A."/>
            <person name="Barry K."/>
            <person name="Glavina del Rio T."/>
            <person name="Dalin E."/>
            <person name="Tice H."/>
            <person name="Pitluck S."/>
            <person name="Bruce D."/>
            <person name="Goodwin L."/>
            <person name="Thompson L.S."/>
            <person name="Brettin T."/>
            <person name="Detter J.C."/>
            <person name="Han C."/>
            <person name="Schmutz J."/>
            <person name="Larimer F."/>
            <person name="Land M."/>
            <person name="Hauser L."/>
            <person name="Kyrpides N."/>
            <person name="Kim E."/>
            <person name="Stephens C."/>
            <person name="Richardson P."/>
        </authorList>
    </citation>
    <scope>NUCLEOTIDE SEQUENCE [LARGE SCALE GENOMIC DNA]</scope>
    <source>
        <strain evidence="16">K31</strain>
    </source>
</reference>
<dbReference type="eggNOG" id="COG0784">
    <property type="taxonomic scope" value="Bacteria"/>
</dbReference>
<dbReference type="InterPro" id="IPR001789">
    <property type="entry name" value="Sig_transdc_resp-reg_receiver"/>
</dbReference>
<dbReference type="SUPFAM" id="SSF52172">
    <property type="entry name" value="CheY-like"/>
    <property type="match status" value="1"/>
</dbReference>
<dbReference type="SUPFAM" id="SSF55785">
    <property type="entry name" value="PYP-like sensor domain (PAS domain)"/>
    <property type="match status" value="1"/>
</dbReference>
<dbReference type="PANTHER" id="PTHR41523">
    <property type="entry name" value="TWO-COMPONENT SYSTEM SENSOR PROTEIN"/>
    <property type="match status" value="1"/>
</dbReference>
<feature type="domain" description="Response regulatory" evidence="13">
    <location>
        <begin position="523"/>
        <end position="629"/>
    </location>
</feature>
<evidence type="ECO:0000256" key="11">
    <source>
        <dbReference type="ARBA" id="ARBA00023026"/>
    </source>
</evidence>
<dbReference type="SMART" id="SM00448">
    <property type="entry name" value="REC"/>
    <property type="match status" value="1"/>
</dbReference>
<organism evidence="16">
    <name type="scientific">Caulobacter sp. (strain K31)</name>
    <dbReference type="NCBI Taxonomy" id="366602"/>
    <lineage>
        <taxon>Bacteria</taxon>
        <taxon>Pseudomonadati</taxon>
        <taxon>Pseudomonadota</taxon>
        <taxon>Alphaproteobacteria</taxon>
        <taxon>Caulobacterales</taxon>
        <taxon>Caulobacteraceae</taxon>
        <taxon>Caulobacter</taxon>
    </lineage>
</organism>
<dbReference type="PROSITE" id="PS50112">
    <property type="entry name" value="PAS"/>
    <property type="match status" value="1"/>
</dbReference>
<dbReference type="InterPro" id="IPR029016">
    <property type="entry name" value="GAF-like_dom_sf"/>
</dbReference>
<dbReference type="PANTHER" id="PTHR41523:SF8">
    <property type="entry name" value="ETHYLENE RESPONSE SENSOR PROTEIN"/>
    <property type="match status" value="1"/>
</dbReference>
<evidence type="ECO:0000256" key="5">
    <source>
        <dbReference type="ARBA" id="ARBA00022643"/>
    </source>
</evidence>
<dbReference type="NCBIfam" id="TIGR00229">
    <property type="entry name" value="sensory_box"/>
    <property type="match status" value="1"/>
</dbReference>
<name>B0SYP0_CAUSK</name>
<evidence type="ECO:0000256" key="1">
    <source>
        <dbReference type="ARBA" id="ARBA00000085"/>
    </source>
</evidence>
<dbReference type="CDD" id="cd00130">
    <property type="entry name" value="PAS"/>
    <property type="match status" value="1"/>
</dbReference>
<evidence type="ECO:0000313" key="16">
    <source>
        <dbReference type="EMBL" id="ABZ70371.1"/>
    </source>
</evidence>
<dbReference type="InterPro" id="IPR036890">
    <property type="entry name" value="HATPase_C_sf"/>
</dbReference>
<dbReference type="InterPro" id="IPR000700">
    <property type="entry name" value="PAS-assoc_C"/>
</dbReference>
<evidence type="ECO:0000256" key="7">
    <source>
        <dbReference type="ARBA" id="ARBA00022737"/>
    </source>
</evidence>
<sequence>MVADAAPVLIGYLDNQQRYRFVNRAYEEWFGVDRAKIEGRTLMEVLGEAGYAKVRDHVARALAGERLIYEGEAPYRDGGQRHIEAQFVPDIQADGFVAGYCVVVTDISDRKRAEARVARQLQQERRRALILDLGRRLREEIDPDAVVAKACEALGLHLNASQVGYGELDFAAAQIHVVGEWRGAPSPPLLGSRHVLDSFGPAMADEMRAGRETVVSDVAVDPRTAAAAATGAYAALNVGAYVTFPLIKAGRLVSYFYVAQDAPRAWTEEEVAFIGEIAELTWAAAERARSDAALTQAEETEQLLMREIDHRAKNVLAVVQSLASLTPFVDKEQYVAALSGRIGSLARSHSLLSGARWSGARLDVLLQQELEPYGAENDNRVTIAGPPVLIQAEAAQSLGLVIHELATNAGKYGALSTPAGALEIAWRWEAERLVLTWRETGGPRTSPPARQGFGATLIANAGRQVGATITQDWRAEGLVCEIALGRGAAPYFGVPPRPAAGDGATHDGGATDSDAIRSLAGQRVLIVEDEALVAMELAQILAAAGAQVIGPTGDIDDALALVAAGGVDRALLDINLAGRTVTPVASALAQKAIPFVYLTGYQEVDVEDGPVLRKPASAAALLGALASQVAV</sequence>
<dbReference type="SMART" id="SM00911">
    <property type="entry name" value="HWE_HK"/>
    <property type="match status" value="1"/>
</dbReference>
<dbReference type="Pfam" id="PF08448">
    <property type="entry name" value="PAS_4"/>
    <property type="match status" value="1"/>
</dbReference>
<dbReference type="Gene3D" id="3.30.450.40">
    <property type="match status" value="1"/>
</dbReference>
<evidence type="ECO:0000256" key="9">
    <source>
        <dbReference type="ARBA" id="ARBA00022777"/>
    </source>
</evidence>
<accession>B0SYP0</accession>
<feature type="modified residue" description="4-aspartylphosphate" evidence="12">
    <location>
        <position position="573"/>
    </location>
</feature>
<evidence type="ECO:0000256" key="8">
    <source>
        <dbReference type="ARBA" id="ARBA00022741"/>
    </source>
</evidence>
<dbReference type="InterPro" id="IPR003018">
    <property type="entry name" value="GAF"/>
</dbReference>
<dbReference type="InterPro" id="IPR000014">
    <property type="entry name" value="PAS"/>
</dbReference>
<dbReference type="PROSITE" id="PS50110">
    <property type="entry name" value="RESPONSE_REGULATORY"/>
    <property type="match status" value="1"/>
</dbReference>
<dbReference type="STRING" id="366602.Caul_1241"/>
<dbReference type="GO" id="GO:0000160">
    <property type="term" value="P:phosphorelay signal transduction system"/>
    <property type="evidence" value="ECO:0007669"/>
    <property type="project" value="InterPro"/>
</dbReference>
<dbReference type="InterPro" id="IPR011006">
    <property type="entry name" value="CheY-like_superfamily"/>
</dbReference>
<evidence type="ECO:0000256" key="2">
    <source>
        <dbReference type="ARBA" id="ARBA00012438"/>
    </source>
</evidence>
<dbReference type="Gene3D" id="3.30.450.20">
    <property type="entry name" value="PAS domain"/>
    <property type="match status" value="1"/>
</dbReference>
<keyword evidence="11" id="KW-0843">Virulence</keyword>
<dbReference type="GO" id="GO:0005524">
    <property type="term" value="F:ATP binding"/>
    <property type="evidence" value="ECO:0007669"/>
    <property type="project" value="UniProtKB-KW"/>
</dbReference>
<keyword evidence="7" id="KW-0677">Repeat</keyword>
<dbReference type="EMBL" id="CP000927">
    <property type="protein sequence ID" value="ABZ70371.1"/>
    <property type="molecule type" value="Genomic_DNA"/>
</dbReference>
<keyword evidence="4" id="KW-0285">Flavoprotein</keyword>
<dbReference type="Pfam" id="PF07536">
    <property type="entry name" value="HWE_HK"/>
    <property type="match status" value="1"/>
</dbReference>
<evidence type="ECO:0000256" key="6">
    <source>
        <dbReference type="ARBA" id="ARBA00022679"/>
    </source>
</evidence>
<dbReference type="Pfam" id="PF13185">
    <property type="entry name" value="GAF_2"/>
    <property type="match status" value="1"/>
</dbReference>
<keyword evidence="6" id="KW-0808">Transferase</keyword>
<feature type="domain" description="PAS" evidence="14">
    <location>
        <begin position="1"/>
        <end position="65"/>
    </location>
</feature>
<dbReference type="EC" id="2.7.13.3" evidence="2"/>
<protein>
    <recommendedName>
        <fullName evidence="2">histidine kinase</fullName>
        <ecNumber evidence="2">2.7.13.3</ecNumber>
    </recommendedName>
</protein>
<dbReference type="InterPro" id="IPR035965">
    <property type="entry name" value="PAS-like_dom_sf"/>
</dbReference>
<evidence type="ECO:0000259" key="14">
    <source>
        <dbReference type="PROSITE" id="PS50112"/>
    </source>
</evidence>
<dbReference type="HOGENOM" id="CLU_000445_114_57_5"/>
<dbReference type="AlphaFoldDB" id="B0SYP0"/>
<keyword evidence="10" id="KW-0067">ATP-binding</keyword>